<dbReference type="Gene3D" id="3.30.530.20">
    <property type="match status" value="1"/>
</dbReference>
<dbReference type="InterPro" id="IPR015075">
    <property type="entry name" value="AtaL"/>
</dbReference>
<comment type="caution">
    <text evidence="1">The sequence shown here is derived from an EMBL/GenBank/DDBJ whole genome shotgun (WGS) entry which is preliminary data.</text>
</comment>
<name>A0A8T9BWE6_9HELO</name>
<evidence type="ECO:0000313" key="1">
    <source>
        <dbReference type="EMBL" id="TVY67439.1"/>
    </source>
</evidence>
<dbReference type="InterPro" id="IPR023393">
    <property type="entry name" value="START-like_dom_sf"/>
</dbReference>
<dbReference type="AlphaFoldDB" id="A0A8T9BWE6"/>
<evidence type="ECO:0000313" key="2">
    <source>
        <dbReference type="Proteomes" id="UP000469558"/>
    </source>
</evidence>
<protein>
    <submittedName>
        <fullName evidence="1">Uncharacterized protein</fullName>
    </submittedName>
</protein>
<keyword evidence="2" id="KW-1185">Reference proteome</keyword>
<organism evidence="1 2">
    <name type="scientific">Lachnellula suecica</name>
    <dbReference type="NCBI Taxonomy" id="602035"/>
    <lineage>
        <taxon>Eukaryota</taxon>
        <taxon>Fungi</taxon>
        <taxon>Dikarya</taxon>
        <taxon>Ascomycota</taxon>
        <taxon>Pezizomycotina</taxon>
        <taxon>Leotiomycetes</taxon>
        <taxon>Helotiales</taxon>
        <taxon>Lachnaceae</taxon>
        <taxon>Lachnellula</taxon>
    </lineage>
</organism>
<dbReference type="Pfam" id="PF08982">
    <property type="entry name" value="AtaL"/>
    <property type="match status" value="1"/>
</dbReference>
<dbReference type="SUPFAM" id="SSF55961">
    <property type="entry name" value="Bet v1-like"/>
    <property type="match status" value="1"/>
</dbReference>
<proteinExistence type="predicted"/>
<dbReference type="EMBL" id="QGMK01001563">
    <property type="protein sequence ID" value="TVY67439.1"/>
    <property type="molecule type" value="Genomic_DNA"/>
</dbReference>
<accession>A0A8T9BWE6</accession>
<gene>
    <name evidence="1" type="ORF">LSUE1_G006690</name>
</gene>
<dbReference type="Proteomes" id="UP000469558">
    <property type="component" value="Unassembled WGS sequence"/>
</dbReference>
<dbReference type="OrthoDB" id="2320332at2759"/>
<reference evidence="1 2" key="1">
    <citation type="submission" date="2018-05" db="EMBL/GenBank/DDBJ databases">
        <title>Genome sequencing and assembly of the regulated plant pathogen Lachnellula willkommii and related sister species for the development of diagnostic species identification markers.</title>
        <authorList>
            <person name="Giroux E."/>
            <person name="Bilodeau G."/>
        </authorList>
    </citation>
    <scope>NUCLEOTIDE SEQUENCE [LARGE SCALE GENOMIC DNA]</scope>
    <source>
        <strain evidence="1 2">CBS 268.59</strain>
    </source>
</reference>
<sequence length="110" mass="11677">MDSGGGIGKAPVIGPKVQERITHINPLTETAGSGLETFCSVGSSSRVLNIVSTGPAGELYLTFTFEWEHSEIEEGSQEAVQKQKAYQETAPRGVVGTLDAMRKLVAEGKL</sequence>